<dbReference type="Pfam" id="PF08239">
    <property type="entry name" value="SH3_3"/>
    <property type="match status" value="1"/>
</dbReference>
<accession>A0A2U2DFE7</accession>
<gene>
    <name evidence="2" type="ORF">DEM27_33320</name>
</gene>
<proteinExistence type="predicted"/>
<comment type="caution">
    <text evidence="2">The sequence shown here is derived from an EMBL/GenBank/DDBJ whole genome shotgun (WGS) entry which is preliminary data.</text>
</comment>
<dbReference type="Gene3D" id="2.30.30.40">
    <property type="entry name" value="SH3 Domains"/>
    <property type="match status" value="1"/>
</dbReference>
<name>A0A2U2DFE7_9HYPH</name>
<dbReference type="SMART" id="SM00287">
    <property type="entry name" value="SH3b"/>
    <property type="match status" value="1"/>
</dbReference>
<reference evidence="2 3" key="1">
    <citation type="submission" date="2018-05" db="EMBL/GenBank/DDBJ databases">
        <title>The draft genome of strain NS-104.</title>
        <authorList>
            <person name="Hang P."/>
            <person name="Jiang J."/>
        </authorList>
    </citation>
    <scope>NUCLEOTIDE SEQUENCE [LARGE SCALE GENOMIC DNA]</scope>
    <source>
        <strain evidence="2 3">NS-104</strain>
    </source>
</reference>
<evidence type="ECO:0000313" key="2">
    <source>
        <dbReference type="EMBL" id="PWE52020.1"/>
    </source>
</evidence>
<dbReference type="Proteomes" id="UP000245252">
    <property type="component" value="Unassembled WGS sequence"/>
</dbReference>
<dbReference type="PROSITE" id="PS51781">
    <property type="entry name" value="SH3B"/>
    <property type="match status" value="1"/>
</dbReference>
<dbReference type="OrthoDB" id="7433551at2"/>
<dbReference type="InterPro" id="IPR003646">
    <property type="entry name" value="SH3-like_bac-type"/>
</dbReference>
<protein>
    <recommendedName>
        <fullName evidence="1">SH3b domain-containing protein</fullName>
    </recommendedName>
</protein>
<keyword evidence="3" id="KW-1185">Reference proteome</keyword>
<organism evidence="2 3">
    <name type="scientific">Metarhizobium album</name>
    <dbReference type="NCBI Taxonomy" id="2182425"/>
    <lineage>
        <taxon>Bacteria</taxon>
        <taxon>Pseudomonadati</taxon>
        <taxon>Pseudomonadota</taxon>
        <taxon>Alphaproteobacteria</taxon>
        <taxon>Hyphomicrobiales</taxon>
        <taxon>Rhizobiaceae</taxon>
        <taxon>Metarhizobium</taxon>
    </lineage>
</organism>
<dbReference type="EMBL" id="QFBC01000049">
    <property type="protein sequence ID" value="PWE52020.1"/>
    <property type="molecule type" value="Genomic_DNA"/>
</dbReference>
<sequence>MVGIPTFAVFWGPRHKEADTGLAPRLVTEISQTQAAGEKDGALPEKIEIEPTPQMATVNKTEMVQSGPVTNDKAELAAIRYAKTDANLREGPGTKFAVIIVVPKGGQVSVMETKGGWSRVQVDVNTAGWMANSTIVKDRS</sequence>
<feature type="domain" description="SH3b" evidence="1">
    <location>
        <begin position="74"/>
        <end position="139"/>
    </location>
</feature>
<dbReference type="AlphaFoldDB" id="A0A2U2DFE7"/>
<evidence type="ECO:0000313" key="3">
    <source>
        <dbReference type="Proteomes" id="UP000245252"/>
    </source>
</evidence>
<evidence type="ECO:0000259" key="1">
    <source>
        <dbReference type="PROSITE" id="PS51781"/>
    </source>
</evidence>